<organism evidence="2">
    <name type="scientific">Oryza punctata</name>
    <name type="common">Red rice</name>
    <dbReference type="NCBI Taxonomy" id="4537"/>
    <lineage>
        <taxon>Eukaryota</taxon>
        <taxon>Viridiplantae</taxon>
        <taxon>Streptophyta</taxon>
        <taxon>Embryophyta</taxon>
        <taxon>Tracheophyta</taxon>
        <taxon>Spermatophyta</taxon>
        <taxon>Magnoliopsida</taxon>
        <taxon>Liliopsida</taxon>
        <taxon>Poales</taxon>
        <taxon>Poaceae</taxon>
        <taxon>BOP clade</taxon>
        <taxon>Oryzoideae</taxon>
        <taxon>Oryzeae</taxon>
        <taxon>Oryzinae</taxon>
        <taxon>Oryza</taxon>
    </lineage>
</organism>
<dbReference type="HOGENOM" id="CLU_2162516_0_0_1"/>
<evidence type="ECO:0000313" key="3">
    <source>
        <dbReference type="Proteomes" id="UP000026962"/>
    </source>
</evidence>
<dbReference type="Gramene" id="OPUNC01G42460.1">
    <property type="protein sequence ID" value="OPUNC01G42460.1"/>
    <property type="gene ID" value="OPUNC01G42460"/>
</dbReference>
<accession>A0A0E0JTG5</accession>
<reference evidence="2" key="2">
    <citation type="submission" date="2018-05" db="EMBL/GenBank/DDBJ databases">
        <title>OpunRS2 (Oryza punctata Reference Sequence Version 2).</title>
        <authorList>
            <person name="Zhang J."/>
            <person name="Kudrna D."/>
            <person name="Lee S."/>
            <person name="Talag J."/>
            <person name="Welchert J."/>
            <person name="Wing R.A."/>
        </authorList>
    </citation>
    <scope>NUCLEOTIDE SEQUENCE [LARGE SCALE GENOMIC DNA]</scope>
</reference>
<sequence>MPSAAATSARPHGPKAHGKTSKGSTWVVGPGVHLRAILRPGRTGDRSRPATTADEPGFVWTTLTQRCIATKREAVKVRCQKAVIANTIVHGSRRRVMSGQSGLYTEDDRLG</sequence>
<feature type="region of interest" description="Disordered" evidence="1">
    <location>
        <begin position="1"/>
        <end position="27"/>
    </location>
</feature>
<evidence type="ECO:0000313" key="2">
    <source>
        <dbReference type="EnsemblPlants" id="OPUNC01G42460.1"/>
    </source>
</evidence>
<protein>
    <submittedName>
        <fullName evidence="2">Uncharacterized protein</fullName>
    </submittedName>
</protein>
<dbReference type="EnsemblPlants" id="OPUNC01G42460.1">
    <property type="protein sequence ID" value="OPUNC01G42460.1"/>
    <property type="gene ID" value="OPUNC01G42460"/>
</dbReference>
<dbReference type="AlphaFoldDB" id="A0A0E0JTG5"/>
<reference evidence="2" key="1">
    <citation type="submission" date="2015-04" db="UniProtKB">
        <authorList>
            <consortium name="EnsemblPlants"/>
        </authorList>
    </citation>
    <scope>IDENTIFICATION</scope>
</reference>
<name>A0A0E0JTG5_ORYPU</name>
<evidence type="ECO:0000256" key="1">
    <source>
        <dbReference type="SAM" id="MobiDB-lite"/>
    </source>
</evidence>
<proteinExistence type="predicted"/>
<keyword evidence="3" id="KW-1185">Reference proteome</keyword>
<dbReference type="Proteomes" id="UP000026962">
    <property type="component" value="Chromosome 1"/>
</dbReference>